<dbReference type="Gene3D" id="3.30.420.10">
    <property type="entry name" value="Ribonuclease H-like superfamily/Ribonuclease H"/>
    <property type="match status" value="1"/>
</dbReference>
<reference evidence="1 2" key="1">
    <citation type="submission" date="2018-09" db="EMBL/GenBank/DDBJ databases">
        <title>Genomic investigation of the strawberry pathogen Phytophthora fragariae indicates pathogenicity is determined by transcriptional variation in three key races.</title>
        <authorList>
            <person name="Adams T.M."/>
            <person name="Armitage A.D."/>
            <person name="Sobczyk M.K."/>
            <person name="Bates H.J."/>
            <person name="Dunwell J.M."/>
            <person name="Nellist C.F."/>
            <person name="Harrison R.J."/>
        </authorList>
    </citation>
    <scope>NUCLEOTIDE SEQUENCE [LARGE SCALE GENOMIC DNA]</scope>
    <source>
        <strain evidence="1 2">SCRP324</strain>
    </source>
</reference>
<protein>
    <submittedName>
        <fullName evidence="1">Uncharacterized protein</fullName>
    </submittedName>
</protein>
<accession>A0A6A3IWW5</accession>
<dbReference type="PANTHER" id="PTHR47169:SF2">
    <property type="entry name" value="OS01G0541250 PROTEIN"/>
    <property type="match status" value="1"/>
</dbReference>
<proteinExistence type="predicted"/>
<organism evidence="1 2">
    <name type="scientific">Phytophthora rubi</name>
    <dbReference type="NCBI Taxonomy" id="129364"/>
    <lineage>
        <taxon>Eukaryota</taxon>
        <taxon>Sar</taxon>
        <taxon>Stramenopiles</taxon>
        <taxon>Oomycota</taxon>
        <taxon>Peronosporomycetes</taxon>
        <taxon>Peronosporales</taxon>
        <taxon>Peronosporaceae</taxon>
        <taxon>Phytophthora</taxon>
    </lineage>
</organism>
<evidence type="ECO:0000313" key="1">
    <source>
        <dbReference type="EMBL" id="KAE8984584.1"/>
    </source>
</evidence>
<name>A0A6A3IWW5_9STRA</name>
<dbReference type="AlphaFoldDB" id="A0A6A3IWW5"/>
<gene>
    <name evidence="1" type="ORF">PR002_g22902</name>
</gene>
<dbReference type="GO" id="GO:0003676">
    <property type="term" value="F:nucleic acid binding"/>
    <property type="evidence" value="ECO:0007669"/>
    <property type="project" value="InterPro"/>
</dbReference>
<dbReference type="Proteomes" id="UP000435112">
    <property type="component" value="Unassembled WGS sequence"/>
</dbReference>
<dbReference type="EMBL" id="QXFU01002531">
    <property type="protein sequence ID" value="KAE8984584.1"/>
    <property type="molecule type" value="Genomic_DNA"/>
</dbReference>
<dbReference type="InterPro" id="IPR036397">
    <property type="entry name" value="RNaseH_sf"/>
</dbReference>
<dbReference type="PANTHER" id="PTHR47169">
    <property type="entry name" value="OS01G0541250 PROTEIN"/>
    <property type="match status" value="1"/>
</dbReference>
<sequence>MMMPHEIAANKQSYIDMLFLRLLPAVMLQFQPPNFPDTNASDTGLFHAIQTLQQKKVARSLPELICVIHEAYWELPP</sequence>
<evidence type="ECO:0000313" key="2">
    <source>
        <dbReference type="Proteomes" id="UP000435112"/>
    </source>
</evidence>
<comment type="caution">
    <text evidence="1">The sequence shown here is derived from an EMBL/GenBank/DDBJ whole genome shotgun (WGS) entry which is preliminary data.</text>
</comment>